<accession>A0ABP1QHW9</accession>
<evidence type="ECO:0000256" key="1">
    <source>
        <dbReference type="SAM" id="SignalP"/>
    </source>
</evidence>
<sequence>MWYSVPFALLCIASVVQGLNYRALTNQPCFNVSKPETPVLDPKWILSLEKIYYPAMSTVHLYRVAVDLLQKEPKDVGLSNVYYDACITWHRENNGTVFLKGFNGRKRIYETTTLSDNPDAFTFAGVGGNQEYAGTLYTLLTDNKTFFFAAVCLSDGEMSWGVGSTTPTLTEETRKLTLDYATNLGFNTEDFTELKYVACNN</sequence>
<dbReference type="InterPro" id="IPR012674">
    <property type="entry name" value="Calycin"/>
</dbReference>
<keyword evidence="3" id="KW-1185">Reference proteome</keyword>
<keyword evidence="1" id="KW-0732">Signal</keyword>
<organism evidence="2 3">
    <name type="scientific">Orchesella dallaii</name>
    <dbReference type="NCBI Taxonomy" id="48710"/>
    <lineage>
        <taxon>Eukaryota</taxon>
        <taxon>Metazoa</taxon>
        <taxon>Ecdysozoa</taxon>
        <taxon>Arthropoda</taxon>
        <taxon>Hexapoda</taxon>
        <taxon>Collembola</taxon>
        <taxon>Entomobryomorpha</taxon>
        <taxon>Entomobryoidea</taxon>
        <taxon>Orchesellidae</taxon>
        <taxon>Orchesellinae</taxon>
        <taxon>Orchesella</taxon>
    </lineage>
</organism>
<protein>
    <submittedName>
        <fullName evidence="2">Uncharacterized protein</fullName>
    </submittedName>
</protein>
<feature type="chain" id="PRO_5046105823" evidence="1">
    <location>
        <begin position="19"/>
        <end position="201"/>
    </location>
</feature>
<gene>
    <name evidence="2" type="ORF">ODALV1_LOCUS11578</name>
</gene>
<evidence type="ECO:0000313" key="2">
    <source>
        <dbReference type="EMBL" id="CAL8103867.1"/>
    </source>
</evidence>
<reference evidence="2 3" key="1">
    <citation type="submission" date="2024-08" db="EMBL/GenBank/DDBJ databases">
        <authorList>
            <person name="Cucini C."/>
            <person name="Frati F."/>
        </authorList>
    </citation>
    <scope>NUCLEOTIDE SEQUENCE [LARGE SCALE GENOMIC DNA]</scope>
</reference>
<dbReference type="Proteomes" id="UP001642540">
    <property type="component" value="Unassembled WGS sequence"/>
</dbReference>
<feature type="signal peptide" evidence="1">
    <location>
        <begin position="1"/>
        <end position="18"/>
    </location>
</feature>
<comment type="caution">
    <text evidence="2">The sequence shown here is derived from an EMBL/GenBank/DDBJ whole genome shotgun (WGS) entry which is preliminary data.</text>
</comment>
<name>A0ABP1QHW9_9HEXA</name>
<proteinExistence type="predicted"/>
<dbReference type="SUPFAM" id="SSF50814">
    <property type="entry name" value="Lipocalins"/>
    <property type="match status" value="1"/>
</dbReference>
<dbReference type="EMBL" id="CAXLJM020000035">
    <property type="protein sequence ID" value="CAL8103867.1"/>
    <property type="molecule type" value="Genomic_DNA"/>
</dbReference>
<evidence type="ECO:0000313" key="3">
    <source>
        <dbReference type="Proteomes" id="UP001642540"/>
    </source>
</evidence>